<accession>A0A4Y2TPK4</accession>
<dbReference type="AlphaFoldDB" id="A0A4Y2TPK4"/>
<sequence length="185" mass="20772">MFAFPLHSHQTGKRPTLPQDANISLLVSFSSPSDPEDAATPSISLPHLICRRHPLDSPSSVSESGRRVRLSCLLVIPPGRKGLEQSPERGRWTCLRQDVNIFLLVSFSSPGDPEKSSPSIERPPLICTRRPLAAIRFKSGWRIRPLVCLLFHPAEKVRRNPPEREVCCYAEFPEEVESIGRTEKD</sequence>
<organism evidence="1 2">
    <name type="scientific">Araneus ventricosus</name>
    <name type="common">Orbweaver spider</name>
    <name type="synonym">Epeira ventricosa</name>
    <dbReference type="NCBI Taxonomy" id="182803"/>
    <lineage>
        <taxon>Eukaryota</taxon>
        <taxon>Metazoa</taxon>
        <taxon>Ecdysozoa</taxon>
        <taxon>Arthropoda</taxon>
        <taxon>Chelicerata</taxon>
        <taxon>Arachnida</taxon>
        <taxon>Araneae</taxon>
        <taxon>Araneomorphae</taxon>
        <taxon>Entelegynae</taxon>
        <taxon>Araneoidea</taxon>
        <taxon>Araneidae</taxon>
        <taxon>Araneus</taxon>
    </lineage>
</organism>
<name>A0A4Y2TPK4_ARAVE</name>
<proteinExistence type="predicted"/>
<protein>
    <submittedName>
        <fullName evidence="1">Uncharacterized protein</fullName>
    </submittedName>
</protein>
<evidence type="ECO:0000313" key="2">
    <source>
        <dbReference type="Proteomes" id="UP000499080"/>
    </source>
</evidence>
<dbReference type="EMBL" id="BGPR01029900">
    <property type="protein sequence ID" value="GBO02021.1"/>
    <property type="molecule type" value="Genomic_DNA"/>
</dbReference>
<dbReference type="Proteomes" id="UP000499080">
    <property type="component" value="Unassembled WGS sequence"/>
</dbReference>
<gene>
    <name evidence="1" type="ORF">AVEN_81271_1</name>
</gene>
<evidence type="ECO:0000313" key="1">
    <source>
        <dbReference type="EMBL" id="GBO02021.1"/>
    </source>
</evidence>
<keyword evidence="2" id="KW-1185">Reference proteome</keyword>
<reference evidence="1 2" key="1">
    <citation type="journal article" date="2019" name="Sci. Rep.">
        <title>Orb-weaving spider Araneus ventricosus genome elucidates the spidroin gene catalogue.</title>
        <authorList>
            <person name="Kono N."/>
            <person name="Nakamura H."/>
            <person name="Ohtoshi R."/>
            <person name="Moran D.A.P."/>
            <person name="Shinohara A."/>
            <person name="Yoshida Y."/>
            <person name="Fujiwara M."/>
            <person name="Mori M."/>
            <person name="Tomita M."/>
            <person name="Arakawa K."/>
        </authorList>
    </citation>
    <scope>NUCLEOTIDE SEQUENCE [LARGE SCALE GENOMIC DNA]</scope>
</reference>
<comment type="caution">
    <text evidence="1">The sequence shown here is derived from an EMBL/GenBank/DDBJ whole genome shotgun (WGS) entry which is preliminary data.</text>
</comment>